<evidence type="ECO:0000313" key="13">
    <source>
        <dbReference type="Proteomes" id="UP000027920"/>
    </source>
</evidence>
<keyword evidence="9 11" id="KW-0496">Mitochondrion</keyword>
<dbReference type="AlphaFoldDB" id="A0A072PRX5"/>
<keyword evidence="3 11" id="KW-0813">Transport</keyword>
<name>A0A072PRX5_9EURO</name>
<dbReference type="Proteomes" id="UP000027920">
    <property type="component" value="Unassembled WGS sequence"/>
</dbReference>
<feature type="transmembrane region" description="Helical" evidence="11">
    <location>
        <begin position="12"/>
        <end position="31"/>
    </location>
</feature>
<reference evidence="12 13" key="1">
    <citation type="submission" date="2013-03" db="EMBL/GenBank/DDBJ databases">
        <title>The Genome Sequence of Exophiala aquamarina CBS 119918.</title>
        <authorList>
            <consortium name="The Broad Institute Genomics Platform"/>
            <person name="Cuomo C."/>
            <person name="de Hoog S."/>
            <person name="Gorbushina A."/>
            <person name="Walker B."/>
            <person name="Young S.K."/>
            <person name="Zeng Q."/>
            <person name="Gargeya S."/>
            <person name="Fitzgerald M."/>
            <person name="Haas B."/>
            <person name="Abouelleil A."/>
            <person name="Allen A.W."/>
            <person name="Alvarado L."/>
            <person name="Arachchi H.M."/>
            <person name="Berlin A.M."/>
            <person name="Chapman S.B."/>
            <person name="Gainer-Dewar J."/>
            <person name="Goldberg J."/>
            <person name="Griggs A."/>
            <person name="Gujja S."/>
            <person name="Hansen M."/>
            <person name="Howarth C."/>
            <person name="Imamovic A."/>
            <person name="Ireland A."/>
            <person name="Larimer J."/>
            <person name="McCowan C."/>
            <person name="Murphy C."/>
            <person name="Pearson M."/>
            <person name="Poon T.W."/>
            <person name="Priest M."/>
            <person name="Roberts A."/>
            <person name="Saif S."/>
            <person name="Shea T."/>
            <person name="Sisk P."/>
            <person name="Sykes S."/>
            <person name="Wortman J."/>
            <person name="Nusbaum C."/>
            <person name="Birren B."/>
        </authorList>
    </citation>
    <scope>NUCLEOTIDE SEQUENCE [LARGE SCALE GENOMIC DNA]</scope>
    <source>
        <strain evidence="12 13">CBS 119918</strain>
    </source>
</reference>
<evidence type="ECO:0000313" key="12">
    <source>
        <dbReference type="EMBL" id="KEF62824.1"/>
    </source>
</evidence>
<proteinExistence type="inferred from homology"/>
<dbReference type="VEuPathDB" id="FungiDB:A1O9_00797"/>
<feature type="non-terminal residue" evidence="12">
    <location>
        <position position="103"/>
    </location>
</feature>
<comment type="function">
    <text evidence="11">Complex I functions in the transfer of electrons from NADH to the respiratory chain. Accessory subunit of the mitochondrial membrane respiratory chain NADH dehydrogenase (Complex I), that is believed not to be involved in catalysis.</text>
</comment>
<comment type="caution">
    <text evidence="12">The sequence shown here is derived from an EMBL/GenBank/DDBJ whole genome shotgun (WGS) entry which is preliminary data.</text>
</comment>
<evidence type="ECO:0000256" key="9">
    <source>
        <dbReference type="ARBA" id="ARBA00023128"/>
    </source>
</evidence>
<dbReference type="EMBL" id="AMGV01000001">
    <property type="protein sequence ID" value="KEF62824.1"/>
    <property type="molecule type" value="Genomic_DNA"/>
</dbReference>
<protein>
    <recommendedName>
        <fullName evidence="11">NADH dehydrogenase [ubiquinone] 1 alpha subcomplex subunit 13</fullName>
    </recommendedName>
</protein>
<keyword evidence="7 11" id="KW-0249">Electron transport</keyword>
<sequence>QRNIPVRGLRPVYYMLAFGAVMAYGWRQTFIGQREKLELGREKIWARLHLIPLLQAEEDRDQVRRHYADLAREQELLGSQSTPYNSDRYVPGIFSLPRDLCCL</sequence>
<evidence type="ECO:0000256" key="6">
    <source>
        <dbReference type="ARBA" id="ARBA00022792"/>
    </source>
</evidence>
<evidence type="ECO:0000256" key="11">
    <source>
        <dbReference type="RuleBase" id="RU368034"/>
    </source>
</evidence>
<dbReference type="GO" id="GO:0045271">
    <property type="term" value="C:respiratory chain complex I"/>
    <property type="evidence" value="ECO:0007669"/>
    <property type="project" value="UniProtKB-UniRule"/>
</dbReference>
<keyword evidence="4 11" id="KW-0679">Respiratory chain</keyword>
<keyword evidence="10 11" id="KW-0472">Membrane</keyword>
<keyword evidence="13" id="KW-1185">Reference proteome</keyword>
<evidence type="ECO:0000256" key="10">
    <source>
        <dbReference type="ARBA" id="ARBA00023136"/>
    </source>
</evidence>
<keyword evidence="8 11" id="KW-1133">Transmembrane helix</keyword>
<feature type="non-terminal residue" evidence="12">
    <location>
        <position position="1"/>
    </location>
</feature>
<evidence type="ECO:0000256" key="3">
    <source>
        <dbReference type="ARBA" id="ARBA00022448"/>
    </source>
</evidence>
<gene>
    <name evidence="12" type="ORF">A1O9_00797</name>
</gene>
<evidence type="ECO:0000256" key="4">
    <source>
        <dbReference type="ARBA" id="ARBA00022660"/>
    </source>
</evidence>
<dbReference type="HOGENOM" id="CLU_119720_1_0_1"/>
<dbReference type="OrthoDB" id="3308at2759"/>
<evidence type="ECO:0000256" key="5">
    <source>
        <dbReference type="ARBA" id="ARBA00022692"/>
    </source>
</evidence>
<comment type="similarity">
    <text evidence="2 11">Belongs to the complex I NDUFA13 subunit family.</text>
</comment>
<keyword evidence="6 11" id="KW-0999">Mitochondrion inner membrane</keyword>
<evidence type="ECO:0000256" key="7">
    <source>
        <dbReference type="ARBA" id="ARBA00022982"/>
    </source>
</evidence>
<dbReference type="Pfam" id="PF06212">
    <property type="entry name" value="GRIM-19"/>
    <property type="match status" value="1"/>
</dbReference>
<dbReference type="PANTHER" id="PTHR12966:SF0">
    <property type="entry name" value="NADH DEHYDROGENASE [UBIQUINONE] 1 ALPHA SUBCOMPLEX SUBUNIT 13"/>
    <property type="match status" value="1"/>
</dbReference>
<keyword evidence="5 11" id="KW-0812">Transmembrane</keyword>
<evidence type="ECO:0000256" key="2">
    <source>
        <dbReference type="ARBA" id="ARBA00007312"/>
    </source>
</evidence>
<evidence type="ECO:0000256" key="8">
    <source>
        <dbReference type="ARBA" id="ARBA00022989"/>
    </source>
</evidence>
<dbReference type="RefSeq" id="XP_013265414.1">
    <property type="nucleotide sequence ID" value="XM_013409960.1"/>
</dbReference>
<dbReference type="GO" id="GO:0005743">
    <property type="term" value="C:mitochondrial inner membrane"/>
    <property type="evidence" value="ECO:0007669"/>
    <property type="project" value="UniProtKB-SubCell"/>
</dbReference>
<comment type="subcellular location">
    <subcellularLocation>
        <location evidence="1 11">Mitochondrion inner membrane</location>
        <topology evidence="1 11">Single-pass membrane protein</topology>
        <orientation evidence="1 11">Matrix side</orientation>
    </subcellularLocation>
</comment>
<accession>A0A072PRX5</accession>
<evidence type="ECO:0000256" key="1">
    <source>
        <dbReference type="ARBA" id="ARBA00004298"/>
    </source>
</evidence>
<dbReference type="PANTHER" id="PTHR12966">
    <property type="entry name" value="NADH DEHYDROGENASE UBIQUINONE 1 ALPHA SUBCOMPLEX SUBUNIT 13"/>
    <property type="match status" value="1"/>
</dbReference>
<dbReference type="STRING" id="1182545.A0A072PRX5"/>
<dbReference type="InterPro" id="IPR009346">
    <property type="entry name" value="GRIM-19"/>
</dbReference>
<dbReference type="GeneID" id="25275748"/>
<organism evidence="12 13">
    <name type="scientific">Exophiala aquamarina CBS 119918</name>
    <dbReference type="NCBI Taxonomy" id="1182545"/>
    <lineage>
        <taxon>Eukaryota</taxon>
        <taxon>Fungi</taxon>
        <taxon>Dikarya</taxon>
        <taxon>Ascomycota</taxon>
        <taxon>Pezizomycotina</taxon>
        <taxon>Eurotiomycetes</taxon>
        <taxon>Chaetothyriomycetidae</taxon>
        <taxon>Chaetothyriales</taxon>
        <taxon>Herpotrichiellaceae</taxon>
        <taxon>Exophiala</taxon>
    </lineage>
</organism>